<feature type="region of interest" description="Disordered" evidence="1">
    <location>
        <begin position="69"/>
        <end position="102"/>
    </location>
</feature>
<name>A0A561EBV3_9MICO</name>
<gene>
    <name evidence="2" type="ORF">BKA23_1913</name>
</gene>
<evidence type="ECO:0000313" key="3">
    <source>
        <dbReference type="Proteomes" id="UP000318297"/>
    </source>
</evidence>
<reference evidence="2 3" key="1">
    <citation type="submission" date="2019-06" db="EMBL/GenBank/DDBJ databases">
        <title>Sequencing the genomes of 1000 actinobacteria strains.</title>
        <authorList>
            <person name="Klenk H.-P."/>
        </authorList>
    </citation>
    <scope>NUCLEOTIDE SEQUENCE [LARGE SCALE GENOMIC DNA]</scope>
    <source>
        <strain evidence="2 3">DSM 19560</strain>
    </source>
</reference>
<organism evidence="2 3">
    <name type="scientific">Rudaeicoccus suwonensis</name>
    <dbReference type="NCBI Taxonomy" id="657409"/>
    <lineage>
        <taxon>Bacteria</taxon>
        <taxon>Bacillati</taxon>
        <taxon>Actinomycetota</taxon>
        <taxon>Actinomycetes</taxon>
        <taxon>Micrococcales</taxon>
        <taxon>Dermacoccaceae</taxon>
        <taxon>Rudaeicoccus</taxon>
    </lineage>
</organism>
<comment type="caution">
    <text evidence="2">The sequence shown here is derived from an EMBL/GenBank/DDBJ whole genome shotgun (WGS) entry which is preliminary data.</text>
</comment>
<dbReference type="AlphaFoldDB" id="A0A561EBV3"/>
<evidence type="ECO:0000313" key="2">
    <source>
        <dbReference type="EMBL" id="TWE13085.1"/>
    </source>
</evidence>
<dbReference type="EMBL" id="VIVQ01000001">
    <property type="protein sequence ID" value="TWE13085.1"/>
    <property type="molecule type" value="Genomic_DNA"/>
</dbReference>
<sequence>MTVPVVLPQAVVTVDDSGHARITVENTGHRTIDCPDEPIGRDELGKALAVIAEQVAGPIRVEVREPDGSRYADILQPHPPQPSAATAPDDDAEGDGRWVSGEGFLPGETVLVAVVATTIRADQDGTAGLDTPPKLPRQGSEVVLFGSASGTTVRVTLPPRPTRRWWRR</sequence>
<evidence type="ECO:0000256" key="1">
    <source>
        <dbReference type="SAM" id="MobiDB-lite"/>
    </source>
</evidence>
<keyword evidence="3" id="KW-1185">Reference proteome</keyword>
<protein>
    <submittedName>
        <fullName evidence="2">Uncharacterized protein</fullName>
    </submittedName>
</protein>
<accession>A0A561EBV3</accession>
<dbReference type="Proteomes" id="UP000318297">
    <property type="component" value="Unassembled WGS sequence"/>
</dbReference>
<proteinExistence type="predicted"/>